<evidence type="ECO:0000259" key="1">
    <source>
        <dbReference type="Pfam" id="PF13460"/>
    </source>
</evidence>
<protein>
    <submittedName>
        <fullName evidence="2">NAD(P)H-binding protein</fullName>
    </submittedName>
</protein>
<feature type="domain" description="NAD(P)-binding" evidence="1">
    <location>
        <begin position="9"/>
        <end position="171"/>
    </location>
</feature>
<dbReference type="PANTHER" id="PTHR43162">
    <property type="match status" value="1"/>
</dbReference>
<dbReference type="SUPFAM" id="SSF51735">
    <property type="entry name" value="NAD(P)-binding Rossmann-fold domains"/>
    <property type="match status" value="1"/>
</dbReference>
<dbReference type="EMBL" id="JBHMEP010000001">
    <property type="protein sequence ID" value="MFB9133779.1"/>
    <property type="molecule type" value="Genomic_DNA"/>
</dbReference>
<dbReference type="InterPro" id="IPR051604">
    <property type="entry name" value="Ergot_Alk_Oxidoreductase"/>
</dbReference>
<dbReference type="PANTHER" id="PTHR43162:SF1">
    <property type="entry name" value="PRESTALK A DIFFERENTIATION PROTEIN A"/>
    <property type="match status" value="1"/>
</dbReference>
<evidence type="ECO:0000313" key="2">
    <source>
        <dbReference type="EMBL" id="MFB9133779.1"/>
    </source>
</evidence>
<proteinExistence type="predicted"/>
<dbReference type="Proteomes" id="UP001589645">
    <property type="component" value="Unassembled WGS sequence"/>
</dbReference>
<dbReference type="InterPro" id="IPR036291">
    <property type="entry name" value="NAD(P)-bd_dom_sf"/>
</dbReference>
<gene>
    <name evidence="2" type="ORF">ACFFUV_02210</name>
</gene>
<dbReference type="InterPro" id="IPR016040">
    <property type="entry name" value="NAD(P)-bd_dom"/>
</dbReference>
<evidence type="ECO:0000313" key="3">
    <source>
        <dbReference type="Proteomes" id="UP001589645"/>
    </source>
</evidence>
<dbReference type="RefSeq" id="WP_390189348.1">
    <property type="nucleotide sequence ID" value="NZ_JBHMEP010000001.1"/>
</dbReference>
<dbReference type="Gene3D" id="3.40.50.720">
    <property type="entry name" value="NAD(P)-binding Rossmann-like Domain"/>
    <property type="match status" value="1"/>
</dbReference>
<keyword evidence="3" id="KW-1185">Reference proteome</keyword>
<comment type="caution">
    <text evidence="2">The sequence shown here is derived from an EMBL/GenBank/DDBJ whole genome shotgun (WGS) entry which is preliminary data.</text>
</comment>
<dbReference type="Pfam" id="PF13460">
    <property type="entry name" value="NAD_binding_10"/>
    <property type="match status" value="1"/>
</dbReference>
<accession>A0ABV5HHS0</accession>
<sequence>MQNITIIGAGWLGLPLAQYLKTIGFKVSATRRTPSGIDELTHQNIEAITADLAQPCSELEQYLSDNDVDTLIGSFPPGFRKDGGESYPTHWANLINIARRCKVKKIVMVSSTSVYPSVAEDMTEEKASLALAVEEESFDDKAKILLEAEQHVISSGLEYAIVRCSGLVGPNRHPSRFAAKLPSVSCSAPANMIHLQDAMGCISFAAANITNQVVNASTPNTVSKEAFYQQALDNAGLSDTLPTVVDKPDKRIVSDKIIQLGYKFHFSHTLELV</sequence>
<organism evidence="2 3">
    <name type="scientific">Vibrio olivae</name>
    <dbReference type="NCBI Taxonomy" id="1243002"/>
    <lineage>
        <taxon>Bacteria</taxon>
        <taxon>Pseudomonadati</taxon>
        <taxon>Pseudomonadota</taxon>
        <taxon>Gammaproteobacteria</taxon>
        <taxon>Vibrionales</taxon>
        <taxon>Vibrionaceae</taxon>
        <taxon>Vibrio</taxon>
    </lineage>
</organism>
<name>A0ABV5HHS0_9VIBR</name>
<reference evidence="2 3" key="1">
    <citation type="submission" date="2024-09" db="EMBL/GenBank/DDBJ databases">
        <authorList>
            <person name="Sun Q."/>
            <person name="Mori K."/>
        </authorList>
    </citation>
    <scope>NUCLEOTIDE SEQUENCE [LARGE SCALE GENOMIC DNA]</scope>
    <source>
        <strain evidence="2 3">CECT 8064</strain>
    </source>
</reference>